<organism evidence="2 3">
    <name type="scientific">Advenella kashmirensis W13003</name>
    <dbReference type="NCBI Taxonomy" id="1424334"/>
    <lineage>
        <taxon>Bacteria</taxon>
        <taxon>Pseudomonadati</taxon>
        <taxon>Pseudomonadota</taxon>
        <taxon>Betaproteobacteria</taxon>
        <taxon>Burkholderiales</taxon>
        <taxon>Alcaligenaceae</taxon>
    </lineage>
</organism>
<keyword evidence="2" id="KW-0808">Transferase</keyword>
<gene>
    <name evidence="2" type="ORF">W822_15465</name>
</gene>
<dbReference type="AlphaFoldDB" id="V8QQA5"/>
<protein>
    <submittedName>
        <fullName evidence="2">Methyltransferase</fullName>
    </submittedName>
</protein>
<dbReference type="EMBL" id="AYXT01000010">
    <property type="protein sequence ID" value="ETF02136.1"/>
    <property type="molecule type" value="Genomic_DNA"/>
</dbReference>
<dbReference type="OrthoDB" id="6006151at2"/>
<dbReference type="PATRIC" id="fig|1424334.3.peg.3109"/>
<keyword evidence="2" id="KW-0489">Methyltransferase</keyword>
<accession>V8QQA5</accession>
<dbReference type="GO" id="GO:0010420">
    <property type="term" value="F:polyprenyldihydroxybenzoate methyltransferase activity"/>
    <property type="evidence" value="ECO:0007669"/>
    <property type="project" value="TreeGrafter"/>
</dbReference>
<sequence>MKDYYAARANEYDNIYLKPERQDDLQDIRAWLTAELTGRKVLEIACGTGYWTQFYAPSAQRVVAVDAADETLVIAAERVSPNVQLLQGDAFDLPAFDMSFDAAFAGFWWSHISRKDIVRFLTGLHGSLEPGAEIIFLDNRFVPGSSTPIAEQDAAGNTYQRRALQDGSTHRVLKNFPTREQLLADISPHAKLSQYCEWEYFWALKYSLKR</sequence>
<dbReference type="HOGENOM" id="CLU_106737_0_0_4"/>
<dbReference type="RefSeq" id="WP_024006044.1">
    <property type="nucleotide sequence ID" value="NZ_KI650980.1"/>
</dbReference>
<comment type="caution">
    <text evidence="2">The sequence shown here is derived from an EMBL/GenBank/DDBJ whole genome shotgun (WGS) entry which is preliminary data.</text>
</comment>
<dbReference type="Gene3D" id="3.40.50.150">
    <property type="entry name" value="Vaccinia Virus protein VP39"/>
    <property type="match status" value="1"/>
</dbReference>
<dbReference type="CDD" id="cd02440">
    <property type="entry name" value="AdoMet_MTases"/>
    <property type="match status" value="1"/>
</dbReference>
<dbReference type="eggNOG" id="COG2226">
    <property type="taxonomic scope" value="Bacteria"/>
</dbReference>
<dbReference type="STRING" id="1424334.W822_15465"/>
<dbReference type="Proteomes" id="UP000018733">
    <property type="component" value="Unassembled WGS sequence"/>
</dbReference>
<dbReference type="PANTHER" id="PTHR43464">
    <property type="entry name" value="METHYLTRANSFERASE"/>
    <property type="match status" value="1"/>
</dbReference>
<reference evidence="2 3" key="1">
    <citation type="journal article" date="2014" name="Genome Announc.">
        <title>Draft Genome Sequence of Advenella kashmirensis Strain W13003, a Polycyclic Aromatic Hydrocarbon-Degrading Bacterium.</title>
        <authorList>
            <person name="Wang X."/>
            <person name="Jin D."/>
            <person name="Zhou L."/>
            <person name="Wu L."/>
            <person name="An W."/>
            <person name="Zhao L."/>
        </authorList>
    </citation>
    <scope>NUCLEOTIDE SEQUENCE [LARGE SCALE GENOMIC DNA]</scope>
    <source>
        <strain evidence="2 3">W13003</strain>
    </source>
</reference>
<dbReference type="PANTHER" id="PTHR43464:SF23">
    <property type="entry name" value="JUVENILE HORMONE ACID O-METHYLTRANSFERASE"/>
    <property type="match status" value="1"/>
</dbReference>
<name>V8QQA5_9BURK</name>
<keyword evidence="3" id="KW-1185">Reference proteome</keyword>
<evidence type="ECO:0000259" key="1">
    <source>
        <dbReference type="Pfam" id="PF13649"/>
    </source>
</evidence>
<dbReference type="InterPro" id="IPR029063">
    <property type="entry name" value="SAM-dependent_MTases_sf"/>
</dbReference>
<evidence type="ECO:0000313" key="3">
    <source>
        <dbReference type="Proteomes" id="UP000018733"/>
    </source>
</evidence>
<dbReference type="GO" id="GO:0032259">
    <property type="term" value="P:methylation"/>
    <property type="evidence" value="ECO:0007669"/>
    <property type="project" value="UniProtKB-KW"/>
</dbReference>
<proteinExistence type="predicted"/>
<dbReference type="InterPro" id="IPR041698">
    <property type="entry name" value="Methyltransf_25"/>
</dbReference>
<feature type="domain" description="Methyltransferase" evidence="1">
    <location>
        <begin position="41"/>
        <end position="131"/>
    </location>
</feature>
<evidence type="ECO:0000313" key="2">
    <source>
        <dbReference type="EMBL" id="ETF02136.1"/>
    </source>
</evidence>
<dbReference type="Pfam" id="PF13649">
    <property type="entry name" value="Methyltransf_25"/>
    <property type="match status" value="1"/>
</dbReference>
<dbReference type="SUPFAM" id="SSF53335">
    <property type="entry name" value="S-adenosyl-L-methionine-dependent methyltransferases"/>
    <property type="match status" value="1"/>
</dbReference>